<dbReference type="PROSITE" id="PS51257">
    <property type="entry name" value="PROKAR_LIPOPROTEIN"/>
    <property type="match status" value="1"/>
</dbReference>
<name>A0AA44LA89_CITBR</name>
<evidence type="ECO:0000259" key="2">
    <source>
        <dbReference type="Pfam" id="PF07007"/>
    </source>
</evidence>
<comment type="caution">
    <text evidence="3">The sequence shown here is derived from an EMBL/GenBank/DDBJ whole genome shotgun (WGS) entry which is preliminary data.</text>
</comment>
<feature type="domain" description="Lysozyme inhibitor LprI-like N-terminal" evidence="2">
    <location>
        <begin position="279"/>
        <end position="352"/>
    </location>
</feature>
<dbReference type="RefSeq" id="WP_075849282.1">
    <property type="nucleotide sequence ID" value="NZ_CP099375.1"/>
</dbReference>
<dbReference type="Pfam" id="PF07007">
    <property type="entry name" value="LprI"/>
    <property type="match status" value="1"/>
</dbReference>
<proteinExistence type="predicted"/>
<reference evidence="3 4" key="1">
    <citation type="submission" date="2017-01" db="EMBL/GenBank/DDBJ databases">
        <title>First report of the plasmid-mediated mcr-1 gene in Citrobacter freudii.</title>
        <authorList>
            <person name="Liu J."/>
            <person name="Yang Y."/>
            <person name="Li Y."/>
            <person name="Liu D."/>
            <person name="Tuo H."/>
            <person name="Davis M."/>
            <person name="Zhang A."/>
        </authorList>
    </citation>
    <scope>NUCLEOTIDE SEQUENCE [LARGE SCALE GENOMIC DNA]</scope>
    <source>
        <strain evidence="3 4">SCC4</strain>
    </source>
</reference>
<evidence type="ECO:0000313" key="3">
    <source>
        <dbReference type="EMBL" id="OLY66374.1"/>
    </source>
</evidence>
<feature type="compositionally biased region" description="Low complexity" evidence="1">
    <location>
        <begin position="256"/>
        <end position="269"/>
    </location>
</feature>
<feature type="compositionally biased region" description="Basic and acidic residues" evidence="1">
    <location>
        <begin position="244"/>
        <end position="255"/>
    </location>
</feature>
<evidence type="ECO:0000256" key="1">
    <source>
        <dbReference type="SAM" id="MobiDB-lite"/>
    </source>
</evidence>
<organism evidence="3 4">
    <name type="scientific">Citrobacter braakii</name>
    <dbReference type="NCBI Taxonomy" id="57706"/>
    <lineage>
        <taxon>Bacteria</taxon>
        <taxon>Pseudomonadati</taxon>
        <taxon>Pseudomonadota</taxon>
        <taxon>Gammaproteobacteria</taxon>
        <taxon>Enterobacterales</taxon>
        <taxon>Enterobacteriaceae</taxon>
        <taxon>Citrobacter</taxon>
        <taxon>Citrobacter freundii complex</taxon>
    </lineage>
</organism>
<dbReference type="InterPro" id="IPR009739">
    <property type="entry name" value="LprI-like_N"/>
</dbReference>
<dbReference type="EMBL" id="MTCP01000027">
    <property type="protein sequence ID" value="OLY66374.1"/>
    <property type="molecule type" value="Genomic_DNA"/>
</dbReference>
<accession>A0AA44LA89</accession>
<dbReference type="Gene3D" id="1.20.1270.180">
    <property type="match status" value="1"/>
</dbReference>
<evidence type="ECO:0000313" key="4">
    <source>
        <dbReference type="Proteomes" id="UP000185597"/>
    </source>
</evidence>
<feature type="region of interest" description="Disordered" evidence="1">
    <location>
        <begin position="244"/>
        <end position="280"/>
    </location>
</feature>
<sequence>MKKITLILPMAIILAGCGEKNIECSSDVSKDTVIDIIRDSSTNNLNGFFKRNNIINDFSDKLKKSTLDDLDFDVSEVTTIKKDPNSNIRECEAVVSINVSPSEFNKLKLEYRNYFSNGDLDSLIGRNGLKNNSGIISTTVYYTVKPTDDKENVYVTVTESDRLSYVSGFISFLQIAEKKLEEKIAEQERIQKVQAEQQAQREAERQAQQQERERVYKEQLQAEQAQQQENERVYKEQLQADQALREAEQAQREVEQAQQQQPTGGQEVAPTPPKEETVSTAKSKFIISDQELNKNWRALDPTAKKNLLNEQRQWLKNKDMTCGKVDMQATDSMTIKMFNCQSKWTQKRAAELLNIH</sequence>
<protein>
    <recommendedName>
        <fullName evidence="2">Lysozyme inhibitor LprI-like N-terminal domain-containing protein</fullName>
    </recommendedName>
</protein>
<dbReference type="Proteomes" id="UP000185597">
    <property type="component" value="Unassembled WGS sequence"/>
</dbReference>
<dbReference type="AlphaFoldDB" id="A0AA44LA89"/>
<gene>
    <name evidence="3" type="ORF">BWD41_25840</name>
</gene>